<dbReference type="SUPFAM" id="SSF51569">
    <property type="entry name" value="Aldolase"/>
    <property type="match status" value="1"/>
</dbReference>
<dbReference type="HOGENOM" id="CLU_077795_1_1_11"/>
<name>A0A099D581_9ACTN</name>
<protein>
    <recommendedName>
        <fullName evidence="5">2-dehydro-3-deoxy-phosphogluconate aldolase</fullName>
        <ecNumber evidence="5">4.1.2.14</ecNumber>
    </recommendedName>
</protein>
<dbReference type="Pfam" id="PF01081">
    <property type="entry name" value="Aldolase"/>
    <property type="match status" value="1"/>
</dbReference>
<evidence type="ECO:0000313" key="10">
    <source>
        <dbReference type="EMBL" id="KGI81076.1"/>
    </source>
</evidence>
<evidence type="ECO:0000256" key="7">
    <source>
        <dbReference type="ARBA" id="ARBA00023270"/>
    </source>
</evidence>
<dbReference type="eggNOG" id="COG0800">
    <property type="taxonomic scope" value="Bacteria"/>
</dbReference>
<reference evidence="9 12" key="2">
    <citation type="submission" date="2017-08" db="EMBL/GenBank/DDBJ databases">
        <title>The complete genome sequence of moderately halophilic actinomycete Actinopolyspora erythraea YIM 90600, the producer of novel erythromycin, novel actinopolysporins A-C and tubercidin.</title>
        <authorList>
            <person name="Yin M."/>
            <person name="Tang S."/>
        </authorList>
    </citation>
    <scope>NUCLEOTIDE SEQUENCE [LARGE SCALE GENOMIC DNA]</scope>
    <source>
        <strain evidence="9 12">YIM 90600</strain>
    </source>
</reference>
<reference evidence="10 11" key="1">
    <citation type="journal article" date="2014" name="PLoS ONE">
        <title>Identification and Characterization of a New Erythromycin Biosynthetic Gene Cluster in Actinopolyspora erythraea YIM90600, a Novel Erythronolide-Producing Halophilic Actinomycete Isolated from Salt Field.</title>
        <authorList>
            <person name="Chen D."/>
            <person name="Feng J."/>
            <person name="Huang L."/>
            <person name="Zhang Q."/>
            <person name="Wu J."/>
            <person name="Zhu X."/>
            <person name="Duan Y."/>
            <person name="Xu Z."/>
        </authorList>
    </citation>
    <scope>NUCLEOTIDE SEQUENCE [LARGE SCALE GENOMIC DNA]</scope>
    <source>
        <strain evidence="10 11">YIM90600</strain>
    </source>
</reference>
<organism evidence="9 12">
    <name type="scientific">Actinopolyspora erythraea</name>
    <dbReference type="NCBI Taxonomy" id="414996"/>
    <lineage>
        <taxon>Bacteria</taxon>
        <taxon>Bacillati</taxon>
        <taxon>Actinomycetota</taxon>
        <taxon>Actinomycetes</taxon>
        <taxon>Actinopolysporales</taxon>
        <taxon>Actinopolysporaceae</taxon>
        <taxon>Actinopolyspora</taxon>
    </lineage>
</organism>
<evidence type="ECO:0000256" key="8">
    <source>
        <dbReference type="ARBA" id="ARBA00023277"/>
    </source>
</evidence>
<dbReference type="Gene3D" id="3.20.20.70">
    <property type="entry name" value="Aldolase class I"/>
    <property type="match status" value="1"/>
</dbReference>
<evidence type="ECO:0000256" key="4">
    <source>
        <dbReference type="ARBA" id="ARBA00011233"/>
    </source>
</evidence>
<dbReference type="NCBIfam" id="TIGR01182">
    <property type="entry name" value="eda"/>
    <property type="match status" value="1"/>
</dbReference>
<gene>
    <name evidence="9" type="ORF">CDG81_16075</name>
    <name evidence="10" type="ORF">IL38_13670</name>
</gene>
<dbReference type="EMBL" id="CP022752">
    <property type="protein sequence ID" value="ASU79539.1"/>
    <property type="molecule type" value="Genomic_DNA"/>
</dbReference>
<evidence type="ECO:0000256" key="5">
    <source>
        <dbReference type="ARBA" id="ARBA00013063"/>
    </source>
</evidence>
<dbReference type="CDD" id="cd00452">
    <property type="entry name" value="KDPG_aldolase"/>
    <property type="match status" value="1"/>
</dbReference>
<comment type="subunit">
    <text evidence="4">Homotrimer.</text>
</comment>
<dbReference type="PANTHER" id="PTHR30246:SF1">
    <property type="entry name" value="2-DEHYDRO-3-DEOXY-6-PHOSPHOGALACTONATE ALDOLASE-RELATED"/>
    <property type="match status" value="1"/>
</dbReference>
<dbReference type="Proteomes" id="UP000215043">
    <property type="component" value="Chromosome"/>
</dbReference>
<keyword evidence="11" id="KW-1185">Reference proteome</keyword>
<dbReference type="InterPro" id="IPR000887">
    <property type="entry name" value="Aldlse_KDPG_KHG"/>
</dbReference>
<evidence type="ECO:0000313" key="12">
    <source>
        <dbReference type="Proteomes" id="UP000215043"/>
    </source>
</evidence>
<dbReference type="InterPro" id="IPR031338">
    <property type="entry name" value="KDPG/KHG_AS_2"/>
</dbReference>
<evidence type="ECO:0000313" key="9">
    <source>
        <dbReference type="EMBL" id="ASU79539.1"/>
    </source>
</evidence>
<dbReference type="GO" id="GO:0008675">
    <property type="term" value="F:2-dehydro-3-deoxy-phosphogluconate aldolase activity"/>
    <property type="evidence" value="ECO:0007669"/>
    <property type="project" value="UniProtKB-EC"/>
</dbReference>
<keyword evidence="7" id="KW-0704">Schiff base</keyword>
<dbReference type="InterPro" id="IPR031337">
    <property type="entry name" value="KDPG/KHG_AS_1"/>
</dbReference>
<dbReference type="Proteomes" id="UP000029737">
    <property type="component" value="Unassembled WGS sequence"/>
</dbReference>
<dbReference type="NCBIfam" id="NF004325">
    <property type="entry name" value="PRK05718.1"/>
    <property type="match status" value="1"/>
</dbReference>
<evidence type="ECO:0000256" key="1">
    <source>
        <dbReference type="ARBA" id="ARBA00000654"/>
    </source>
</evidence>
<keyword evidence="6 9" id="KW-0456">Lyase</keyword>
<proteinExistence type="inferred from homology"/>
<dbReference type="EMBL" id="JPMV01000024">
    <property type="protein sequence ID" value="KGI81076.1"/>
    <property type="molecule type" value="Genomic_DNA"/>
</dbReference>
<dbReference type="PROSITE" id="PS00159">
    <property type="entry name" value="ALDOLASE_KDPG_KHG_1"/>
    <property type="match status" value="1"/>
</dbReference>
<dbReference type="RefSeq" id="WP_043574274.1">
    <property type="nucleotide sequence ID" value="NZ_CP022752.1"/>
</dbReference>
<evidence type="ECO:0000256" key="3">
    <source>
        <dbReference type="ARBA" id="ARBA00006906"/>
    </source>
</evidence>
<evidence type="ECO:0000256" key="2">
    <source>
        <dbReference type="ARBA" id="ARBA00004736"/>
    </source>
</evidence>
<dbReference type="OrthoDB" id="9805177at2"/>
<dbReference type="EC" id="4.1.2.14" evidence="5"/>
<dbReference type="PANTHER" id="PTHR30246">
    <property type="entry name" value="2-KETO-3-DEOXY-6-PHOSPHOGLUCONATE ALDOLASE"/>
    <property type="match status" value="1"/>
</dbReference>
<dbReference type="InterPro" id="IPR013785">
    <property type="entry name" value="Aldolase_TIM"/>
</dbReference>
<dbReference type="KEGG" id="aey:CDG81_16075"/>
<comment type="catalytic activity">
    <reaction evidence="1">
        <text>2-dehydro-3-deoxy-6-phospho-D-gluconate = D-glyceraldehyde 3-phosphate + pyruvate</text>
        <dbReference type="Rhea" id="RHEA:17089"/>
        <dbReference type="ChEBI" id="CHEBI:15361"/>
        <dbReference type="ChEBI" id="CHEBI:57569"/>
        <dbReference type="ChEBI" id="CHEBI:59776"/>
        <dbReference type="EC" id="4.1.2.14"/>
    </reaction>
</comment>
<comment type="pathway">
    <text evidence="2">Carbohydrate acid metabolism; 2-dehydro-3-deoxy-D-gluconate degradation; D-glyceraldehyde 3-phosphate and pyruvate from 2-dehydro-3-deoxy-D-gluconate: step 2/2.</text>
</comment>
<dbReference type="AlphaFoldDB" id="A0A099D581"/>
<dbReference type="PROSITE" id="PS00160">
    <property type="entry name" value="ALDOLASE_KDPG_KHG_2"/>
    <property type="match status" value="1"/>
</dbReference>
<comment type="similarity">
    <text evidence="3">Belongs to the KHG/KDPG aldolase family.</text>
</comment>
<evidence type="ECO:0000313" key="11">
    <source>
        <dbReference type="Proteomes" id="UP000029737"/>
    </source>
</evidence>
<sequence length="207" mass="21283">MRAATDILEISPVIPVVVLDDAAHAVPLAQALQRGGIHTIEVTLRTPVALEAIERITGEVEGVTVGAGTITQPGQAKEAARAGAGYLVTPGSTDRLLDEVAETGLPALPGVSTVSEALRLAERGMRALKFFPAEPAGGVPYLKALSSPLPDLSFCPTGGITPDNAGRYLALPNVRCVGGSWLAPKEALGKGDWGHVEALARQAVSLG</sequence>
<keyword evidence="8" id="KW-0119">Carbohydrate metabolism</keyword>
<evidence type="ECO:0000256" key="6">
    <source>
        <dbReference type="ARBA" id="ARBA00023239"/>
    </source>
</evidence>
<accession>A0A099D581</accession>